<proteinExistence type="inferred from homology"/>
<dbReference type="InterPro" id="IPR006343">
    <property type="entry name" value="DnaB/C_C"/>
</dbReference>
<dbReference type="Gene3D" id="1.10.10.630">
    <property type="entry name" value="DnaD domain-like"/>
    <property type="match status" value="1"/>
</dbReference>
<dbReference type="RefSeq" id="WP_036068714.1">
    <property type="nucleotide sequence ID" value="NZ_MPLS01000014.1"/>
</dbReference>
<comment type="similarity">
    <text evidence="1">Belongs to the DnaB/DnaD family.</text>
</comment>
<feature type="domain" description="DnaD N-terminal" evidence="3">
    <location>
        <begin position="18"/>
        <end position="104"/>
    </location>
</feature>
<dbReference type="Pfam" id="PF07261">
    <property type="entry name" value="DnaB_2"/>
    <property type="match status" value="1"/>
</dbReference>
<evidence type="ECO:0000256" key="1">
    <source>
        <dbReference type="ARBA" id="ARBA00093462"/>
    </source>
</evidence>
<dbReference type="Pfam" id="PF21984">
    <property type="entry name" value="DnaD_N"/>
    <property type="match status" value="1"/>
</dbReference>
<dbReference type="SUPFAM" id="SSF158499">
    <property type="entry name" value="DnaD domain-like"/>
    <property type="match status" value="1"/>
</dbReference>
<dbReference type="PANTHER" id="PTHR37293">
    <property type="entry name" value="PHAGE REPLICATION PROTEIN-RELATED"/>
    <property type="match status" value="1"/>
</dbReference>
<organism evidence="4 5">
    <name type="scientific">Leuconostoc pseudomesenteroides</name>
    <dbReference type="NCBI Taxonomy" id="33968"/>
    <lineage>
        <taxon>Bacteria</taxon>
        <taxon>Bacillati</taxon>
        <taxon>Bacillota</taxon>
        <taxon>Bacilli</taxon>
        <taxon>Lactobacillales</taxon>
        <taxon>Lactobacillaceae</taxon>
        <taxon>Leuconostoc</taxon>
    </lineage>
</organism>
<dbReference type="STRING" id="33968.BMS77_04595"/>
<protein>
    <submittedName>
        <fullName evidence="4">DNA replication protein DnaD</fullName>
    </submittedName>
</protein>
<feature type="domain" description="DnaB/C C-terminal" evidence="2">
    <location>
        <begin position="126"/>
        <end position="195"/>
    </location>
</feature>
<dbReference type="InterPro" id="IPR036388">
    <property type="entry name" value="WH-like_DNA-bd_sf"/>
</dbReference>
<evidence type="ECO:0000259" key="2">
    <source>
        <dbReference type="Pfam" id="PF07261"/>
    </source>
</evidence>
<name>A0A1X0VDN0_LEUPS</name>
<dbReference type="EMBL" id="MPLS01000014">
    <property type="protein sequence ID" value="ORI97791.1"/>
    <property type="molecule type" value="Genomic_DNA"/>
</dbReference>
<comment type="caution">
    <text evidence="4">The sequence shown here is derived from an EMBL/GenBank/DDBJ whole genome shotgun (WGS) entry which is preliminary data.</text>
</comment>
<dbReference type="InterPro" id="IPR053162">
    <property type="entry name" value="DnaD"/>
</dbReference>
<dbReference type="InterPro" id="IPR053843">
    <property type="entry name" value="DnaD_N"/>
</dbReference>
<dbReference type="Gene3D" id="1.10.10.10">
    <property type="entry name" value="Winged helix-like DNA-binding domain superfamily/Winged helix DNA-binding domain"/>
    <property type="match status" value="1"/>
</dbReference>
<evidence type="ECO:0000313" key="5">
    <source>
        <dbReference type="Proteomes" id="UP000192288"/>
    </source>
</evidence>
<gene>
    <name evidence="4" type="ORF">BMR96_05155</name>
</gene>
<reference evidence="4 5" key="1">
    <citation type="journal article" date="2017" name="Front. Microbiol.">
        <title>Genomic Characterization of Dairy Associated Leuconostoc Species and Diversity of Leuconostocs in Undefined Mixed Mesophilic Starter Cultures.</title>
        <authorList>
            <person name="Frantzen C.A."/>
            <person name="Kot W."/>
            <person name="Pedersen T.B."/>
            <person name="Ardo Y.M."/>
            <person name="Broadbent J.R."/>
            <person name="Neve H."/>
            <person name="Hansen L.H."/>
            <person name="Dal Bello F."/>
            <person name="Ostlie H.M."/>
            <person name="Kleppen H.P."/>
            <person name="Vogensen F.K."/>
            <person name="Holo H."/>
        </authorList>
    </citation>
    <scope>NUCLEOTIDE SEQUENCE [LARGE SCALE GENOMIC DNA]</scope>
    <source>
        <strain evidence="4 5">LMGCF08</strain>
    </source>
</reference>
<evidence type="ECO:0000259" key="3">
    <source>
        <dbReference type="Pfam" id="PF21984"/>
    </source>
</evidence>
<dbReference type="eggNOG" id="COG3935">
    <property type="taxonomic scope" value="Bacteria"/>
</dbReference>
<dbReference type="AlphaFoldDB" id="A0A1X0VDN0"/>
<dbReference type="Proteomes" id="UP000192288">
    <property type="component" value="Unassembled WGS sequence"/>
</dbReference>
<dbReference type="NCBIfam" id="TIGR01446">
    <property type="entry name" value="DnaD_dom"/>
    <property type="match status" value="1"/>
</dbReference>
<evidence type="ECO:0000313" key="4">
    <source>
        <dbReference type="EMBL" id="ORI97791.1"/>
    </source>
</evidence>
<sequence length="211" mass="24304">MTLEQRLQQYIQAGNSSISNELLQHYQDIGLDNDDLVLYLQVQRIQDRGDQATPAAVAQIMHTTEKVVIQRLQSLIKRELMQVKGGAIQTEVYDFTPLFDKLLGGKIVEHNELLSDGKSTRRQIMQTLESEFGRPLSPMEMQTIGHWFDQDHFEPVMMMLAIQEAVANNARSLRYIETILINWQRDNITTPQAAEVAKQRRRGVTYTNFID</sequence>
<dbReference type="InterPro" id="IPR034829">
    <property type="entry name" value="DnaD-like_sf"/>
</dbReference>
<accession>A0A1X0VDN0</accession>
<dbReference type="PANTHER" id="PTHR37293:SF6">
    <property type="entry name" value="DNA REPLICATION PROTEIN DNAD"/>
    <property type="match status" value="1"/>
</dbReference>